<keyword evidence="4" id="KW-0472">Membrane</keyword>
<comment type="caution">
    <text evidence="6">The sequence shown here is derived from an EMBL/GenBank/DDBJ whole genome shotgun (WGS) entry which is preliminary data.</text>
</comment>
<keyword evidence="2" id="KW-0964">Secreted</keyword>
<proteinExistence type="inferred from homology"/>
<reference evidence="6 7" key="1">
    <citation type="journal article" date="2025" name="Anaerobe">
        <title>Description of Anaerococcus kampingiae sp. nov., Anaerococcus groningensis sp. nov., Anaerococcus martiniensis sp. nov., and Anaerococcus cruorum sp. nov., isolated from human clinical specimens.</title>
        <authorList>
            <person name="Boiten K.E."/>
            <person name="Meijer J."/>
            <person name="van Wezel E.M."/>
            <person name="Veloo A.C.M."/>
        </authorList>
    </citation>
    <scope>NUCLEOTIDE SEQUENCE [LARGE SCALE GENOMIC DNA]</scope>
    <source>
        <strain evidence="6 7">ENR0874</strain>
    </source>
</reference>
<evidence type="ECO:0000256" key="4">
    <source>
        <dbReference type="SAM" id="Phobius"/>
    </source>
</evidence>
<sequence>MKKIVKDKILGLVLPLIMVLSIFIPSIKSFAKSTEAKPNPPNTDKKYRVELNISHVDDRTSEDQDIKANGKVIKYFKLPESYEKKHLIETAERLNKLPMAEVEKELKSEGTLSNKSLIYDDGKLVETLSKDKFDKESTFEKIVLENLEPGFYLIKETDESKNKYDTRLITVIEEVSDKTAKDGLMIVKMKNTVLNPSVILKKVDEADKSMFLERAKFRLYKRDGDKSIPVAVTGENGSYKYDSTSTNESEMETWSDGTITVEGLPKNSKYYFVEVAPPVGYENKENVGKISEDFEPSPTKKVVVENKRYPTVKKIDDKTGEALNDAEFKLFKKDGTPVKLKLNEKGQYAYDEKGDKDVLITTEKGTIFVVDLPKGHYYFQEVKAPDKYKADLDKKYEFYYEKGKITTKDNQPYLTVPNAKIHSDVVVTKGGYKFVKTDNTDKAKRLGGAVFQVQKIVNGEYVTVQRDGKNYQVTSNDKGEFSVSDLEYGDYALREVKAPTGFNPESQPIKFTIKAGSDSQAAIFIKNYPNVTITTEKPTTKITRQNTVTTDYTPTGVTKIIRGPIVKTGDIRILIMAVIGLILLITGVKLVRSAEKPRIA</sequence>
<comment type="similarity">
    <text evidence="1">Belongs to the serine-aspartate repeat-containing protein (SDr) family.</text>
</comment>
<feature type="transmembrane region" description="Helical" evidence="4">
    <location>
        <begin position="571"/>
        <end position="591"/>
    </location>
</feature>
<feature type="domain" description="SpaA-like prealbumin fold" evidence="5">
    <location>
        <begin position="197"/>
        <end position="290"/>
    </location>
</feature>
<keyword evidence="3" id="KW-0732">Signal</keyword>
<evidence type="ECO:0000259" key="5">
    <source>
        <dbReference type="Pfam" id="PF17802"/>
    </source>
</evidence>
<keyword evidence="7" id="KW-1185">Reference proteome</keyword>
<feature type="domain" description="SpaA-like prealbumin fold" evidence="5">
    <location>
        <begin position="432"/>
        <end position="517"/>
    </location>
</feature>
<evidence type="ECO:0000256" key="3">
    <source>
        <dbReference type="ARBA" id="ARBA00022729"/>
    </source>
</evidence>
<dbReference type="InterPro" id="IPR013783">
    <property type="entry name" value="Ig-like_fold"/>
</dbReference>
<dbReference type="SUPFAM" id="SSF49478">
    <property type="entry name" value="Cna protein B-type domain"/>
    <property type="match status" value="1"/>
</dbReference>
<dbReference type="Proteomes" id="UP001637994">
    <property type="component" value="Unassembled WGS sequence"/>
</dbReference>
<gene>
    <name evidence="6" type="ORF">ACCQ42_07515</name>
</gene>
<accession>A0ABW9ME67</accession>
<evidence type="ECO:0000256" key="2">
    <source>
        <dbReference type="ARBA" id="ARBA00022525"/>
    </source>
</evidence>
<evidence type="ECO:0000313" key="6">
    <source>
        <dbReference type="EMBL" id="MFO3667616.1"/>
    </source>
</evidence>
<organism evidence="6 7">
    <name type="scientific">Anaerococcus kampingae</name>
    <dbReference type="NCBI Taxonomy" id="3115614"/>
    <lineage>
        <taxon>Bacteria</taxon>
        <taxon>Bacillati</taxon>
        <taxon>Bacillota</taxon>
        <taxon>Tissierellia</taxon>
        <taxon>Tissierellales</taxon>
        <taxon>Peptoniphilaceae</taxon>
        <taxon>Anaerococcus</taxon>
    </lineage>
</organism>
<keyword evidence="4" id="KW-0812">Transmembrane</keyword>
<evidence type="ECO:0000313" key="7">
    <source>
        <dbReference type="Proteomes" id="UP001637994"/>
    </source>
</evidence>
<dbReference type="Gene3D" id="2.60.40.10">
    <property type="entry name" value="Immunoglobulins"/>
    <property type="match status" value="3"/>
</dbReference>
<dbReference type="EMBL" id="JBGMEF010000029">
    <property type="protein sequence ID" value="MFO3667616.1"/>
    <property type="molecule type" value="Genomic_DNA"/>
</dbReference>
<dbReference type="Pfam" id="PF17802">
    <property type="entry name" value="SpaA"/>
    <property type="match status" value="3"/>
</dbReference>
<keyword evidence="6" id="KW-0176">Collagen</keyword>
<evidence type="ECO:0000256" key="1">
    <source>
        <dbReference type="ARBA" id="ARBA00007257"/>
    </source>
</evidence>
<dbReference type="PANTHER" id="PTHR36108">
    <property type="entry name" value="COLOSSIN-B-RELATED"/>
    <property type="match status" value="1"/>
</dbReference>
<dbReference type="InterPro" id="IPR041033">
    <property type="entry name" value="SpaA_PFL_dom_1"/>
</dbReference>
<protein>
    <submittedName>
        <fullName evidence="6">Collagen binding domain-containing protein</fullName>
    </submittedName>
</protein>
<name>A0ABW9ME67_9FIRM</name>
<feature type="domain" description="SpaA-like prealbumin fold" evidence="5">
    <location>
        <begin position="311"/>
        <end position="406"/>
    </location>
</feature>
<dbReference type="PANTHER" id="PTHR36108:SF13">
    <property type="entry name" value="COLOSSIN-B-RELATED"/>
    <property type="match status" value="1"/>
</dbReference>
<dbReference type="RefSeq" id="WP_410035808.1">
    <property type="nucleotide sequence ID" value="NZ_JBGMEF010000029.1"/>
</dbReference>
<keyword evidence="4" id="KW-1133">Transmembrane helix</keyword>